<dbReference type="OrthoDB" id="9972865at2759"/>
<dbReference type="PROSITE" id="PS00018">
    <property type="entry name" value="EF_HAND_1"/>
    <property type="match status" value="1"/>
</dbReference>
<dbReference type="Gene3D" id="3.30.60.30">
    <property type="match status" value="1"/>
</dbReference>
<keyword evidence="2" id="KW-0964">Secreted</keyword>
<proteinExistence type="predicted"/>
<dbReference type="Gene3D" id="1.10.238.10">
    <property type="entry name" value="EF-hand"/>
    <property type="match status" value="1"/>
</dbReference>
<dbReference type="AlphaFoldDB" id="A0A9J6FEC5"/>
<dbReference type="VEuPathDB" id="VectorBase:HLOH_042992"/>
<evidence type="ECO:0000256" key="4">
    <source>
        <dbReference type="ARBA" id="ARBA00022837"/>
    </source>
</evidence>
<dbReference type="PANTHER" id="PTHR13866">
    <property type="entry name" value="SPARC OSTEONECTIN"/>
    <property type="match status" value="1"/>
</dbReference>
<dbReference type="FunFam" id="1.10.238.10:FF:000234">
    <property type="entry name" value="Protein BM-40"/>
    <property type="match status" value="1"/>
</dbReference>
<evidence type="ECO:0000313" key="8">
    <source>
        <dbReference type="EMBL" id="KAH9360737.1"/>
    </source>
</evidence>
<dbReference type="GO" id="GO:0005509">
    <property type="term" value="F:calcium ion binding"/>
    <property type="evidence" value="ECO:0007669"/>
    <property type="project" value="InterPro"/>
</dbReference>
<dbReference type="InterPro" id="IPR018247">
    <property type="entry name" value="EF_Hand_1_Ca_BS"/>
</dbReference>
<evidence type="ECO:0000256" key="3">
    <source>
        <dbReference type="ARBA" id="ARBA00022729"/>
    </source>
</evidence>
<keyword evidence="6" id="KW-0325">Glycoprotein</keyword>
<dbReference type="InterPro" id="IPR011992">
    <property type="entry name" value="EF-hand-dom_pair"/>
</dbReference>
<dbReference type="CDD" id="cd16231">
    <property type="entry name" value="EFh_SPARC_like"/>
    <property type="match status" value="1"/>
</dbReference>
<dbReference type="GO" id="GO:0005615">
    <property type="term" value="C:extracellular space"/>
    <property type="evidence" value="ECO:0007669"/>
    <property type="project" value="TreeGrafter"/>
</dbReference>
<reference evidence="8 9" key="1">
    <citation type="journal article" date="2020" name="Cell">
        <title>Large-Scale Comparative Analyses of Tick Genomes Elucidate Their Genetic Diversity and Vector Capacities.</title>
        <authorList>
            <consortium name="Tick Genome and Microbiome Consortium (TIGMIC)"/>
            <person name="Jia N."/>
            <person name="Wang J."/>
            <person name="Shi W."/>
            <person name="Du L."/>
            <person name="Sun Y."/>
            <person name="Zhan W."/>
            <person name="Jiang J.F."/>
            <person name="Wang Q."/>
            <person name="Zhang B."/>
            <person name="Ji P."/>
            <person name="Bell-Sakyi L."/>
            <person name="Cui X.M."/>
            <person name="Yuan T.T."/>
            <person name="Jiang B.G."/>
            <person name="Yang W.F."/>
            <person name="Lam T.T."/>
            <person name="Chang Q.C."/>
            <person name="Ding S.J."/>
            <person name="Wang X.J."/>
            <person name="Zhu J.G."/>
            <person name="Ruan X.D."/>
            <person name="Zhao L."/>
            <person name="Wei J.T."/>
            <person name="Ye R.Z."/>
            <person name="Que T.C."/>
            <person name="Du C.H."/>
            <person name="Zhou Y.H."/>
            <person name="Cheng J.X."/>
            <person name="Dai P.F."/>
            <person name="Guo W.B."/>
            <person name="Han X.H."/>
            <person name="Huang E.J."/>
            <person name="Li L.F."/>
            <person name="Wei W."/>
            <person name="Gao Y.C."/>
            <person name="Liu J.Z."/>
            <person name="Shao H.Z."/>
            <person name="Wang X."/>
            <person name="Wang C.C."/>
            <person name="Yang T.C."/>
            <person name="Huo Q.B."/>
            <person name="Li W."/>
            <person name="Chen H.Y."/>
            <person name="Chen S.E."/>
            <person name="Zhou L.G."/>
            <person name="Ni X.B."/>
            <person name="Tian J.H."/>
            <person name="Sheng Y."/>
            <person name="Liu T."/>
            <person name="Pan Y.S."/>
            <person name="Xia L.Y."/>
            <person name="Li J."/>
            <person name="Zhao F."/>
            <person name="Cao W.C."/>
        </authorList>
    </citation>
    <scope>NUCLEOTIDE SEQUENCE [LARGE SCALE GENOMIC DNA]</scope>
    <source>
        <strain evidence="8">HaeL-2018</strain>
    </source>
</reference>
<gene>
    <name evidence="8" type="ORF">HPB48_020216</name>
</gene>
<evidence type="ECO:0000259" key="7">
    <source>
        <dbReference type="Pfam" id="PF10591"/>
    </source>
</evidence>
<keyword evidence="5" id="KW-1015">Disulfide bond</keyword>
<keyword evidence="4" id="KW-0106">Calcium</keyword>
<keyword evidence="9" id="KW-1185">Reference proteome</keyword>
<dbReference type="SUPFAM" id="SSF47473">
    <property type="entry name" value="EF-hand"/>
    <property type="match status" value="1"/>
</dbReference>
<dbReference type="EMBL" id="JABSTR010000001">
    <property type="protein sequence ID" value="KAH9360737.1"/>
    <property type="molecule type" value="Genomic_DNA"/>
</dbReference>
<dbReference type="InterPro" id="IPR019577">
    <property type="entry name" value="SPARC/Testican_Ca-bd-dom"/>
</dbReference>
<dbReference type="InterPro" id="IPR036058">
    <property type="entry name" value="Kazal_dom_sf"/>
</dbReference>
<comment type="caution">
    <text evidence="8">The sequence shown here is derived from an EMBL/GenBank/DDBJ whole genome shotgun (WGS) entry which is preliminary data.</text>
</comment>
<keyword evidence="3" id="KW-0732">Signal</keyword>
<organism evidence="8 9">
    <name type="scientific">Haemaphysalis longicornis</name>
    <name type="common">Bush tick</name>
    <dbReference type="NCBI Taxonomy" id="44386"/>
    <lineage>
        <taxon>Eukaryota</taxon>
        <taxon>Metazoa</taxon>
        <taxon>Ecdysozoa</taxon>
        <taxon>Arthropoda</taxon>
        <taxon>Chelicerata</taxon>
        <taxon>Arachnida</taxon>
        <taxon>Acari</taxon>
        <taxon>Parasitiformes</taxon>
        <taxon>Ixodida</taxon>
        <taxon>Ixodoidea</taxon>
        <taxon>Ixodidae</taxon>
        <taxon>Haemaphysalinae</taxon>
        <taxon>Haemaphysalis</taxon>
    </lineage>
</organism>
<dbReference type="PANTHER" id="PTHR13866:SF14">
    <property type="entry name" value="BM-40"/>
    <property type="match status" value="1"/>
</dbReference>
<evidence type="ECO:0000313" key="9">
    <source>
        <dbReference type="Proteomes" id="UP000821853"/>
    </source>
</evidence>
<evidence type="ECO:0000256" key="1">
    <source>
        <dbReference type="ARBA" id="ARBA00004613"/>
    </source>
</evidence>
<comment type="subcellular location">
    <subcellularLocation>
        <location evidence="1">Secreted</location>
    </subcellularLocation>
</comment>
<accession>A0A9J6FEC5</accession>
<feature type="domain" description="SPARC/Testican calcium-binding" evidence="7">
    <location>
        <begin position="153"/>
        <end position="265"/>
    </location>
</feature>
<dbReference type="Pfam" id="PF10591">
    <property type="entry name" value="SPARC_Ca_bdg"/>
    <property type="match status" value="1"/>
</dbReference>
<evidence type="ECO:0000256" key="2">
    <source>
        <dbReference type="ARBA" id="ARBA00022525"/>
    </source>
</evidence>
<dbReference type="Proteomes" id="UP000821853">
    <property type="component" value="Chromosome 1"/>
</dbReference>
<dbReference type="GO" id="GO:0005518">
    <property type="term" value="F:collagen binding"/>
    <property type="evidence" value="ECO:0007669"/>
    <property type="project" value="TreeGrafter"/>
</dbReference>
<sequence length="351" mass="40536">MRYEDEPTLIEPCEEGRDRRCKLHLINDQQPDAQCVGQCASQLDDAYARKNSSLEKKMFNYGVLKDPCSKVRCDPGRECVINEDATATCECVTKCQPEADPRRKVCSNHNQTWESDCELYRMRCLCKDEKDGCKGEKFEHVHIDYYGACRELPQCEEEEMEDFPRRMREWLFNVMQDLARRHELNEPYKQLEEEAETMQSRQWVNAVIWKFCELDSHPHDRAVSRHELFPLRAPLLSMEHCIAPFLNSCDKDDDHTITLKEWGQCLGLDSGERQFARGVGSTCMGQGKGCHIKSAHFHSVRQSSQSPFVSFLFLPAEIQDRWAMGSPALFRAAVPKCTKGPAEICRRGEKI</sequence>
<evidence type="ECO:0000256" key="5">
    <source>
        <dbReference type="ARBA" id="ARBA00023157"/>
    </source>
</evidence>
<evidence type="ECO:0000256" key="6">
    <source>
        <dbReference type="ARBA" id="ARBA00023180"/>
    </source>
</evidence>
<name>A0A9J6FEC5_HAELO</name>
<protein>
    <recommendedName>
        <fullName evidence="7">SPARC/Testican calcium-binding domain-containing protein</fullName>
    </recommendedName>
</protein>
<dbReference type="SUPFAM" id="SSF100895">
    <property type="entry name" value="Kazal-type serine protease inhibitors"/>
    <property type="match status" value="1"/>
</dbReference>
<dbReference type="GO" id="GO:0050840">
    <property type="term" value="F:extracellular matrix binding"/>
    <property type="evidence" value="ECO:0007669"/>
    <property type="project" value="TreeGrafter"/>
</dbReference>